<keyword evidence="1" id="KW-0472">Membrane</keyword>
<dbReference type="GO" id="GO:0000155">
    <property type="term" value="F:phosphorelay sensor kinase activity"/>
    <property type="evidence" value="ECO:0007669"/>
    <property type="project" value="InterPro"/>
</dbReference>
<dbReference type="PANTHER" id="PTHR34220">
    <property type="entry name" value="SENSOR HISTIDINE KINASE YPDA"/>
    <property type="match status" value="1"/>
</dbReference>
<dbReference type="OrthoDB" id="9809908at2"/>
<dbReference type="GO" id="GO:0016020">
    <property type="term" value="C:membrane"/>
    <property type="evidence" value="ECO:0007669"/>
    <property type="project" value="InterPro"/>
</dbReference>
<dbReference type="InterPro" id="IPR010559">
    <property type="entry name" value="Sig_transdc_His_kin_internal"/>
</dbReference>
<sequence length="350" mass="41044">MNQLNILKKSLPPVLAWLSLAIILLVLVPLAYPVKLPLEYHFYNFILFWILFGVYYLNVNFLIPIIYKKYGLISYLGSIIIIGIVTIFFMDEIQNALQIRQLIHQRLNPNEPYVRKRNVFIYFYIIILLAIILLSGIILQLVRKWNREEKNNSILREEKAKAELMTLKAQIHPHFFFNTLNTIYALSHSDVPQSQEALLKLSKMMRFAMNEENREKVKLQEEMEFIKNYLDLMKHRLPTNVGFKADILDVKSDIEIVPMILLTFIENCFKHGITTEKPCGISIETQLKGTTFTLKTQNDIFENKANALDSSEIGIDNTVRRLDILYPQNYTYRSHKENGTYYCELQINLK</sequence>
<dbReference type="PANTHER" id="PTHR34220:SF7">
    <property type="entry name" value="SENSOR HISTIDINE KINASE YPDA"/>
    <property type="match status" value="1"/>
</dbReference>
<feature type="transmembrane region" description="Helical" evidence="1">
    <location>
        <begin position="119"/>
        <end position="142"/>
    </location>
</feature>
<dbReference type="AlphaFoldDB" id="A0A4P6ZI28"/>
<organism evidence="3 4">
    <name type="scientific">Chryseobacterium salivictor</name>
    <dbReference type="NCBI Taxonomy" id="2547600"/>
    <lineage>
        <taxon>Bacteria</taxon>
        <taxon>Pseudomonadati</taxon>
        <taxon>Bacteroidota</taxon>
        <taxon>Flavobacteriia</taxon>
        <taxon>Flavobacteriales</taxon>
        <taxon>Weeksellaceae</taxon>
        <taxon>Chryseobacterium group</taxon>
        <taxon>Chryseobacterium</taxon>
    </lineage>
</organism>
<evidence type="ECO:0000313" key="4">
    <source>
        <dbReference type="Proteomes" id="UP000294419"/>
    </source>
</evidence>
<accession>A0A4P6ZI28</accession>
<keyword evidence="1" id="KW-1133">Transmembrane helix</keyword>
<keyword evidence="1" id="KW-0812">Transmembrane</keyword>
<protein>
    <submittedName>
        <fullName evidence="3">Sensor histidine kinase YpdA</fullName>
        <ecNumber evidence="3">2.7.13.3</ecNumber>
    </submittedName>
</protein>
<feature type="transmembrane region" description="Helical" evidence="1">
    <location>
        <begin position="12"/>
        <end position="34"/>
    </location>
</feature>
<keyword evidence="3" id="KW-0418">Kinase</keyword>
<dbReference type="EC" id="2.7.13.3" evidence="3"/>
<keyword evidence="3" id="KW-0808">Transferase</keyword>
<dbReference type="RefSeq" id="WP_133440730.1">
    <property type="nucleotide sequence ID" value="NZ_CP037954.1"/>
</dbReference>
<dbReference type="EMBL" id="CP037954">
    <property type="protein sequence ID" value="QBO59383.1"/>
    <property type="molecule type" value="Genomic_DNA"/>
</dbReference>
<proteinExistence type="predicted"/>
<gene>
    <name evidence="3" type="primary">ypdA_2</name>
    <name evidence="3" type="ORF">NBC122_02579</name>
</gene>
<dbReference type="Proteomes" id="UP000294419">
    <property type="component" value="Chromosome"/>
</dbReference>
<dbReference type="KEGG" id="csal:NBC122_02579"/>
<name>A0A4P6ZI28_9FLAO</name>
<dbReference type="InterPro" id="IPR050640">
    <property type="entry name" value="Bact_2-comp_sensor_kinase"/>
</dbReference>
<reference evidence="3 4" key="1">
    <citation type="submission" date="2019-03" db="EMBL/GenBank/DDBJ databases">
        <authorList>
            <person name="Kim H."/>
            <person name="Yu S.-M."/>
        </authorList>
    </citation>
    <scope>NUCLEOTIDE SEQUENCE [LARGE SCALE GENOMIC DNA]</scope>
    <source>
        <strain evidence="3 4">NBC122</strain>
    </source>
</reference>
<evidence type="ECO:0000259" key="2">
    <source>
        <dbReference type="Pfam" id="PF06580"/>
    </source>
</evidence>
<keyword evidence="4" id="KW-1185">Reference proteome</keyword>
<feature type="transmembrane region" description="Helical" evidence="1">
    <location>
        <begin position="70"/>
        <end position="90"/>
    </location>
</feature>
<evidence type="ECO:0000256" key="1">
    <source>
        <dbReference type="SAM" id="Phobius"/>
    </source>
</evidence>
<dbReference type="Pfam" id="PF06580">
    <property type="entry name" value="His_kinase"/>
    <property type="match status" value="1"/>
</dbReference>
<evidence type="ECO:0000313" key="3">
    <source>
        <dbReference type="EMBL" id="QBO59383.1"/>
    </source>
</evidence>
<feature type="transmembrane region" description="Helical" evidence="1">
    <location>
        <begin position="40"/>
        <end position="58"/>
    </location>
</feature>
<feature type="domain" description="Signal transduction histidine kinase internal region" evidence="2">
    <location>
        <begin position="162"/>
        <end position="239"/>
    </location>
</feature>